<evidence type="ECO:0000259" key="4">
    <source>
        <dbReference type="PROSITE" id="PS50886"/>
    </source>
</evidence>
<dbReference type="PANTHER" id="PTHR11586">
    <property type="entry name" value="TRNA-AMINOACYLATION COFACTOR ARC1 FAMILY MEMBER"/>
    <property type="match status" value="1"/>
</dbReference>
<keyword evidence="2 3" id="KW-0694">RNA-binding</keyword>
<accession>A0A398DLI7</accession>
<evidence type="ECO:0000256" key="3">
    <source>
        <dbReference type="PROSITE-ProRule" id="PRU00209"/>
    </source>
</evidence>
<dbReference type="EMBL" id="QXIW01000031">
    <property type="protein sequence ID" value="RIE12064.1"/>
    <property type="molecule type" value="Genomic_DNA"/>
</dbReference>
<keyword evidence="1 3" id="KW-0820">tRNA-binding</keyword>
<dbReference type="Proteomes" id="UP000266042">
    <property type="component" value="Unassembled WGS sequence"/>
</dbReference>
<evidence type="ECO:0000313" key="6">
    <source>
        <dbReference type="EMBL" id="RIE12754.1"/>
    </source>
</evidence>
<proteinExistence type="predicted"/>
<dbReference type="InterPro" id="IPR012340">
    <property type="entry name" value="NA-bd_OB-fold"/>
</dbReference>
<dbReference type="InterPro" id="IPR051270">
    <property type="entry name" value="Tyrosine-tRNA_ligase_regulator"/>
</dbReference>
<feature type="domain" description="TRNA-binding" evidence="4">
    <location>
        <begin position="6"/>
        <end position="109"/>
    </location>
</feature>
<evidence type="ECO:0000256" key="2">
    <source>
        <dbReference type="ARBA" id="ARBA00022884"/>
    </source>
</evidence>
<dbReference type="SUPFAM" id="SSF50249">
    <property type="entry name" value="Nucleic acid-binding proteins"/>
    <property type="match status" value="1"/>
</dbReference>
<reference evidence="7 8" key="1">
    <citation type="submission" date="2018-09" db="EMBL/GenBank/DDBJ databases">
        <title>Discovery and Ecogenomic Context for Candidatus Cryosericales, a Global Caldiserica Order Active in Thawing Permafrost.</title>
        <authorList>
            <person name="Martinez M.A."/>
            <person name="Woodcroft B.J."/>
            <person name="Ignacio Espinoza J.C."/>
            <person name="Zayed A."/>
            <person name="Singleton C.M."/>
            <person name="Boyd J."/>
            <person name="Li Y.-F."/>
            <person name="Purvine S."/>
            <person name="Maughan H."/>
            <person name="Hodgkins S.B."/>
            <person name="Anderson D."/>
            <person name="Sederholm M."/>
            <person name="Temperton B."/>
            <person name="Saleska S.R."/>
            <person name="Tyson G.W."/>
            <person name="Rich V.I."/>
        </authorList>
    </citation>
    <scope>NUCLEOTIDE SEQUENCE [LARGE SCALE GENOMIC DNA]</scope>
    <source>
        <strain evidence="6 7">SMC2</strain>
        <strain evidence="5 8">SMC3</strain>
    </source>
</reference>
<dbReference type="InterPro" id="IPR002547">
    <property type="entry name" value="tRNA-bd_dom"/>
</dbReference>
<dbReference type="FunFam" id="2.40.50.140:FF:000165">
    <property type="entry name" value="Chaperone CsaA"/>
    <property type="match status" value="1"/>
</dbReference>
<evidence type="ECO:0000256" key="1">
    <source>
        <dbReference type="ARBA" id="ARBA00022555"/>
    </source>
</evidence>
<protein>
    <submittedName>
        <fullName evidence="5">tRNA-binding protein</fullName>
    </submittedName>
</protein>
<dbReference type="Gene3D" id="2.40.50.140">
    <property type="entry name" value="Nucleic acid-binding proteins"/>
    <property type="match status" value="1"/>
</dbReference>
<dbReference type="NCBIfam" id="NF007494">
    <property type="entry name" value="PRK10089.1-3"/>
    <property type="match status" value="1"/>
</dbReference>
<dbReference type="NCBIfam" id="TIGR02222">
    <property type="entry name" value="chap_CsaA"/>
    <property type="match status" value="1"/>
</dbReference>
<dbReference type="Proteomes" id="UP000265724">
    <property type="component" value="Unassembled WGS sequence"/>
</dbReference>
<dbReference type="PROSITE" id="PS50886">
    <property type="entry name" value="TRBD"/>
    <property type="match status" value="1"/>
</dbReference>
<keyword evidence="7" id="KW-1185">Reference proteome</keyword>
<evidence type="ECO:0000313" key="8">
    <source>
        <dbReference type="Proteomes" id="UP000266042"/>
    </source>
</evidence>
<evidence type="ECO:0000313" key="7">
    <source>
        <dbReference type="Proteomes" id="UP000265724"/>
    </source>
</evidence>
<dbReference type="AlphaFoldDB" id="A0A398DLI7"/>
<dbReference type="EMBL" id="QXIX01000051">
    <property type="protein sequence ID" value="RIE12754.1"/>
    <property type="molecule type" value="Genomic_DNA"/>
</dbReference>
<comment type="caution">
    <text evidence="5">The sequence shown here is derived from an EMBL/GenBank/DDBJ whole genome shotgun (WGS) entry which is preliminary data.</text>
</comment>
<dbReference type="PANTHER" id="PTHR11586:SF37">
    <property type="entry name" value="TRNA-BINDING DOMAIN-CONTAINING PROTEIN"/>
    <property type="match status" value="1"/>
</dbReference>
<gene>
    <name evidence="6" type="ORF">SMC2_06580</name>
    <name evidence="5" type="ORF">SMC3_06620</name>
</gene>
<dbReference type="RefSeq" id="WP_119087880.1">
    <property type="nucleotide sequence ID" value="NZ_QXIV01000041.1"/>
</dbReference>
<dbReference type="NCBIfam" id="NF007495">
    <property type="entry name" value="PRK10089.1-4"/>
    <property type="match status" value="1"/>
</dbReference>
<dbReference type="CDD" id="cd02798">
    <property type="entry name" value="tRNA_bind_CsaA"/>
    <property type="match status" value="1"/>
</dbReference>
<name>A0A398DLI7_9BACT</name>
<dbReference type="Pfam" id="PF01588">
    <property type="entry name" value="tRNA_bind"/>
    <property type="match status" value="1"/>
</dbReference>
<organism evidence="5 8">
    <name type="scientific">Candidatus Cryosericum hinesii</name>
    <dbReference type="NCBI Taxonomy" id="2290915"/>
    <lineage>
        <taxon>Bacteria</taxon>
        <taxon>Pseudomonadati</taxon>
        <taxon>Caldisericota/Cryosericota group</taxon>
        <taxon>Candidatus Cryosericota</taxon>
        <taxon>Candidatus Cryosericia</taxon>
        <taxon>Candidatus Cryosericales</taxon>
        <taxon>Candidatus Cryosericaceae</taxon>
        <taxon>Candidatus Cryosericum</taxon>
    </lineage>
</organism>
<sequence length="109" mass="11735">MATIQDFEQLDIRTGTIIACEPFPQARKPAYKLTIDFGPDLGVKHSSAQITALYAPEQLVGRQVLGVVNFPSRLVAGFPSEVLVLGVYTPEGVVLICADRPVPDGLRLG</sequence>
<evidence type="ECO:0000313" key="5">
    <source>
        <dbReference type="EMBL" id="RIE12064.1"/>
    </source>
</evidence>
<dbReference type="InterPro" id="IPR008231">
    <property type="entry name" value="CsaA"/>
</dbReference>
<dbReference type="GO" id="GO:0000049">
    <property type="term" value="F:tRNA binding"/>
    <property type="evidence" value="ECO:0007669"/>
    <property type="project" value="UniProtKB-UniRule"/>
</dbReference>